<dbReference type="GO" id="GO:0020037">
    <property type="term" value="F:heme binding"/>
    <property type="evidence" value="ECO:0007669"/>
    <property type="project" value="InterPro"/>
</dbReference>
<sequence length="181" mass="20914">MHGVVNQAIEGLIIEKFGKEAWDEICVASNCQDTTFYNNQNYSDSLTYNLAINASKILQINLDDLLFEFGRYWVLTIANEKYNALLRSVGTNLTDFLIQLPNFHSRVMLYYPNIIPPEFKVKVISPTRIHLHYYSKRPGLECFVTGILDGLKTFFQSDCSIQLMEKGNEGEYHKILFEVRT</sequence>
<dbReference type="GO" id="GO:0008074">
    <property type="term" value="C:guanylate cyclase complex, soluble"/>
    <property type="evidence" value="ECO:0007669"/>
    <property type="project" value="TreeGrafter"/>
</dbReference>
<dbReference type="PANTHER" id="PTHR45655:SF13">
    <property type="entry name" value="SOLUBLE GUANYLATE CYCLASE GCY-32-RELATED"/>
    <property type="match status" value="1"/>
</dbReference>
<dbReference type="AlphaFoldDB" id="A0A4Q1K9G0"/>
<name>A0A4Q1K9G0_9FLAO</name>
<evidence type="ECO:0000313" key="2">
    <source>
        <dbReference type="EMBL" id="RXR22827.1"/>
    </source>
</evidence>
<dbReference type="InterPro" id="IPR024096">
    <property type="entry name" value="NO_sig/Golgi_transp_ligand-bd"/>
</dbReference>
<dbReference type="InterPro" id="IPR038158">
    <property type="entry name" value="H-NOX_domain_sf"/>
</dbReference>
<evidence type="ECO:0000313" key="3">
    <source>
        <dbReference type="Proteomes" id="UP000289857"/>
    </source>
</evidence>
<comment type="caution">
    <text evidence="2">The sequence shown here is derived from an EMBL/GenBank/DDBJ whole genome shotgun (WGS) entry which is preliminary data.</text>
</comment>
<protein>
    <submittedName>
        <fullName evidence="2">Heme NO-binding protein</fullName>
    </submittedName>
</protein>
<dbReference type="PANTHER" id="PTHR45655">
    <property type="entry name" value="GUANYLATE CYCLASE SOLUBLE SUBUNIT BETA-2"/>
    <property type="match status" value="1"/>
</dbReference>
<dbReference type="Proteomes" id="UP000289857">
    <property type="component" value="Unassembled WGS sequence"/>
</dbReference>
<feature type="domain" description="Heme NO-binding" evidence="1">
    <location>
        <begin position="2"/>
        <end position="162"/>
    </location>
</feature>
<dbReference type="GO" id="GO:0019934">
    <property type="term" value="P:cGMP-mediated signaling"/>
    <property type="evidence" value="ECO:0007669"/>
    <property type="project" value="TreeGrafter"/>
</dbReference>
<dbReference type="GO" id="GO:0070482">
    <property type="term" value="P:response to oxygen levels"/>
    <property type="evidence" value="ECO:0007669"/>
    <property type="project" value="TreeGrafter"/>
</dbReference>
<proteinExistence type="predicted"/>
<keyword evidence="3" id="KW-1185">Reference proteome</keyword>
<dbReference type="Gene3D" id="3.90.1520.10">
    <property type="entry name" value="H-NOX domain"/>
    <property type="match status" value="1"/>
</dbReference>
<dbReference type="InterPro" id="IPR011644">
    <property type="entry name" value="Heme_NO-bd"/>
</dbReference>
<dbReference type="Pfam" id="PF07700">
    <property type="entry name" value="HNOB"/>
    <property type="match status" value="1"/>
</dbReference>
<organism evidence="2 3">
    <name type="scientific">Flavobacterium stagni</name>
    <dbReference type="NCBI Taxonomy" id="2506421"/>
    <lineage>
        <taxon>Bacteria</taxon>
        <taxon>Pseudomonadati</taxon>
        <taxon>Bacteroidota</taxon>
        <taxon>Flavobacteriia</taxon>
        <taxon>Flavobacteriales</taxon>
        <taxon>Flavobacteriaceae</taxon>
        <taxon>Flavobacterium</taxon>
    </lineage>
</organism>
<gene>
    <name evidence="2" type="ORF">EQG61_06230</name>
</gene>
<dbReference type="EMBL" id="SBKN01000003">
    <property type="protein sequence ID" value="RXR22827.1"/>
    <property type="molecule type" value="Genomic_DNA"/>
</dbReference>
<dbReference type="OrthoDB" id="981203at2"/>
<dbReference type="RefSeq" id="WP_129461057.1">
    <property type="nucleotide sequence ID" value="NZ_SBKN01000003.1"/>
</dbReference>
<dbReference type="GO" id="GO:0004383">
    <property type="term" value="F:guanylate cyclase activity"/>
    <property type="evidence" value="ECO:0007669"/>
    <property type="project" value="TreeGrafter"/>
</dbReference>
<dbReference type="SUPFAM" id="SSF111126">
    <property type="entry name" value="Ligand-binding domain in the NO signalling and Golgi transport"/>
    <property type="match status" value="1"/>
</dbReference>
<evidence type="ECO:0000259" key="1">
    <source>
        <dbReference type="Pfam" id="PF07700"/>
    </source>
</evidence>
<accession>A0A4Q1K9G0</accession>
<reference evidence="3" key="1">
    <citation type="submission" date="2019-01" db="EMBL/GenBank/DDBJ databases">
        <title>Cytophagaceae bacterium strain CAR-16.</title>
        <authorList>
            <person name="Chen W.-M."/>
        </authorList>
    </citation>
    <scope>NUCLEOTIDE SEQUENCE [LARGE SCALE GENOMIC DNA]</scope>
    <source>
        <strain evidence="3">WWJ-16</strain>
    </source>
</reference>